<evidence type="ECO:0000313" key="3">
    <source>
        <dbReference type="Proteomes" id="UP000319555"/>
    </source>
</evidence>
<evidence type="ECO:0008006" key="4">
    <source>
        <dbReference type="Google" id="ProtNLM"/>
    </source>
</evidence>
<evidence type="ECO:0000313" key="2">
    <source>
        <dbReference type="EMBL" id="SMO67290.1"/>
    </source>
</evidence>
<feature type="chain" id="PRO_5021786610" description="Excalibur calcium-binding domain-containing protein" evidence="1">
    <location>
        <begin position="18"/>
        <end position="182"/>
    </location>
</feature>
<proteinExistence type="predicted"/>
<dbReference type="AlphaFoldDB" id="A0A521D8S9"/>
<keyword evidence="3" id="KW-1185">Reference proteome</keyword>
<protein>
    <recommendedName>
        <fullName evidence="4">Excalibur calcium-binding domain-containing protein</fullName>
    </recommendedName>
</protein>
<sequence>MRAFIYFVFLILAACTADVLSPEVLSSKVARASSAELCSAYRLPSTTLRGKLMIEAELAARKVNQCGNSNYGQYSLSTAGTKSYERPFSSEAAGVDYDCDDFPNGAAAQRFFLASGGPVSDPHNLDLDGDGLACEWGAQIRKVSSYRRPVASVRRVTSRCYTGPRGGTYTITASGNKNYGGC</sequence>
<keyword evidence="1" id="KW-0732">Signal</keyword>
<accession>A0A521D8S9</accession>
<feature type="signal peptide" evidence="1">
    <location>
        <begin position="1"/>
        <end position="17"/>
    </location>
</feature>
<name>A0A521D8S9_9RHOB</name>
<dbReference type="PROSITE" id="PS51257">
    <property type="entry name" value="PROKAR_LIPOPROTEIN"/>
    <property type="match status" value="1"/>
</dbReference>
<reference evidence="2 3" key="1">
    <citation type="submission" date="2017-05" db="EMBL/GenBank/DDBJ databases">
        <authorList>
            <person name="Varghese N."/>
            <person name="Submissions S."/>
        </authorList>
    </citation>
    <scope>NUCLEOTIDE SEQUENCE [LARGE SCALE GENOMIC DNA]</scope>
    <source>
        <strain evidence="2 3">DSM 28009</strain>
    </source>
</reference>
<gene>
    <name evidence="2" type="ORF">SAMN06265380_10514</name>
</gene>
<dbReference type="EMBL" id="FXTE01000005">
    <property type="protein sequence ID" value="SMO67290.1"/>
    <property type="molecule type" value="Genomic_DNA"/>
</dbReference>
<evidence type="ECO:0000256" key="1">
    <source>
        <dbReference type="SAM" id="SignalP"/>
    </source>
</evidence>
<organism evidence="2 3">
    <name type="scientific">Ruegeria faecimaris</name>
    <dbReference type="NCBI Taxonomy" id="686389"/>
    <lineage>
        <taxon>Bacteria</taxon>
        <taxon>Pseudomonadati</taxon>
        <taxon>Pseudomonadota</taxon>
        <taxon>Alphaproteobacteria</taxon>
        <taxon>Rhodobacterales</taxon>
        <taxon>Roseobacteraceae</taxon>
        <taxon>Ruegeria</taxon>
    </lineage>
</organism>
<dbReference type="Proteomes" id="UP000319555">
    <property type="component" value="Unassembled WGS sequence"/>
</dbReference>